<dbReference type="OrthoDB" id="3680747at2759"/>
<keyword evidence="3" id="KW-1185">Reference proteome</keyword>
<feature type="compositionally biased region" description="Basic residues" evidence="1">
    <location>
        <begin position="1"/>
        <end position="23"/>
    </location>
</feature>
<dbReference type="EMBL" id="CP069028">
    <property type="protein sequence ID" value="QRC96469.1"/>
    <property type="molecule type" value="Genomic_DNA"/>
</dbReference>
<proteinExistence type="predicted"/>
<evidence type="ECO:0000313" key="2">
    <source>
        <dbReference type="EMBL" id="QRC96469.1"/>
    </source>
</evidence>
<evidence type="ECO:0000256" key="1">
    <source>
        <dbReference type="SAM" id="MobiDB-lite"/>
    </source>
</evidence>
<feature type="region of interest" description="Disordered" evidence="1">
    <location>
        <begin position="1"/>
        <end position="26"/>
    </location>
</feature>
<dbReference type="Proteomes" id="UP000663193">
    <property type="component" value="Chromosome 6"/>
</dbReference>
<accession>A0A7U2F4P6</accession>
<organism evidence="2 3">
    <name type="scientific">Phaeosphaeria nodorum (strain SN15 / ATCC MYA-4574 / FGSC 10173)</name>
    <name type="common">Glume blotch fungus</name>
    <name type="synonym">Parastagonospora nodorum</name>
    <dbReference type="NCBI Taxonomy" id="321614"/>
    <lineage>
        <taxon>Eukaryota</taxon>
        <taxon>Fungi</taxon>
        <taxon>Dikarya</taxon>
        <taxon>Ascomycota</taxon>
        <taxon>Pezizomycotina</taxon>
        <taxon>Dothideomycetes</taxon>
        <taxon>Pleosporomycetidae</taxon>
        <taxon>Pleosporales</taxon>
        <taxon>Pleosporineae</taxon>
        <taxon>Phaeosphaeriaceae</taxon>
        <taxon>Parastagonospora</taxon>
    </lineage>
</organism>
<name>A0A7U2F4P6_PHANO</name>
<dbReference type="VEuPathDB" id="FungiDB:JI435_013840"/>
<reference evidence="3" key="1">
    <citation type="journal article" date="2021" name="BMC Genomics">
        <title>Chromosome-level genome assembly and manually-curated proteome of model necrotroph Parastagonospora nodorum Sn15 reveals a genome-wide trove of candidate effector homologs, and redundancy of virulence-related functions within an accessory chromosome.</title>
        <authorList>
            <person name="Bertazzoni S."/>
            <person name="Jones D.A.B."/>
            <person name="Phan H.T."/>
            <person name="Tan K.-C."/>
            <person name="Hane J.K."/>
        </authorList>
    </citation>
    <scope>NUCLEOTIDE SEQUENCE [LARGE SCALE GENOMIC DNA]</scope>
    <source>
        <strain evidence="3">SN15 / ATCC MYA-4574 / FGSC 10173)</strain>
    </source>
</reference>
<sequence>MNSRHPNRPKRAAKHKSARKLLPRKPAASEAPAIAALDLPADIRALLYIDEEHLICIQYTHLEQYFAKPGRIMSHTSSKPPPREKPNVYVDIASHTPTKPALLSLNITPYIWLYLTFKHIRFHFFTENDHQGLGLADLASQVFSKHASSWRKHVLESGNVEEVRIWWRERSLDVVLKRGSDWAIEWDCHDKDSAQIVALKSSLGLIAFQPRQWRGSVVVVSVEG</sequence>
<evidence type="ECO:0000313" key="3">
    <source>
        <dbReference type="Proteomes" id="UP000663193"/>
    </source>
</evidence>
<gene>
    <name evidence="2" type="ORF">JI435_013840</name>
</gene>
<dbReference type="AlphaFoldDB" id="A0A7U2F4P6"/>
<protein>
    <submittedName>
        <fullName evidence="2">Uncharacterized protein</fullName>
    </submittedName>
</protein>